<name>A0A075MSD2_9ARCH</name>
<protein>
    <submittedName>
        <fullName evidence="2">Uncharacterized protein</fullName>
    </submittedName>
</protein>
<proteinExistence type="predicted"/>
<organism evidence="2 3">
    <name type="scientific">Candidatus Nitrososphaera evergladensis SR1</name>
    <dbReference type="NCBI Taxonomy" id="1459636"/>
    <lineage>
        <taxon>Archaea</taxon>
        <taxon>Nitrososphaerota</taxon>
        <taxon>Nitrososphaeria</taxon>
        <taxon>Nitrososphaerales</taxon>
        <taxon>Nitrososphaeraceae</taxon>
        <taxon>Nitrososphaera</taxon>
    </lineage>
</organism>
<gene>
    <name evidence="2" type="ORF">NTE_02011</name>
</gene>
<dbReference type="AlphaFoldDB" id="A0A075MSD2"/>
<reference evidence="2 3" key="1">
    <citation type="journal article" date="2014" name="PLoS ONE">
        <title>Genome Sequence of Candidatus Nitrososphaera evergladensis from Group I.1b Enriched from Everglades Soil Reveals Novel Genomic Features of the Ammonia-Oxidizing Archaea.</title>
        <authorList>
            <person name="Zhalnina K.V."/>
            <person name="Dias R."/>
            <person name="Leonard M.T."/>
            <person name="Dorr de Quadros P."/>
            <person name="Camargo F.A."/>
            <person name="Drew J.C."/>
            <person name="Farmerie W.G."/>
            <person name="Daroub S.H."/>
            <person name="Triplett E.W."/>
        </authorList>
    </citation>
    <scope>NUCLEOTIDE SEQUENCE [LARGE SCALE GENOMIC DNA]</scope>
    <source>
        <strain evidence="2 3">SR1</strain>
    </source>
</reference>
<evidence type="ECO:0000313" key="2">
    <source>
        <dbReference type="EMBL" id="AIF84068.1"/>
    </source>
</evidence>
<feature type="region of interest" description="Disordered" evidence="1">
    <location>
        <begin position="1"/>
        <end position="22"/>
    </location>
</feature>
<sequence length="56" mass="6067">MNIAASDVHQPPSSNENNRAEAITPLVKRVPETPAYEAELKSSMLLYLEGGGKLDL</sequence>
<evidence type="ECO:0000313" key="3">
    <source>
        <dbReference type="Proteomes" id="UP000028194"/>
    </source>
</evidence>
<accession>A0A075MSD2</accession>
<dbReference type="KEGG" id="nev:NTE_02011"/>
<dbReference type="EMBL" id="CP007174">
    <property type="protein sequence ID" value="AIF84068.1"/>
    <property type="molecule type" value="Genomic_DNA"/>
</dbReference>
<dbReference type="STRING" id="1459636.NTE_02011"/>
<keyword evidence="3" id="KW-1185">Reference proteome</keyword>
<dbReference type="Proteomes" id="UP000028194">
    <property type="component" value="Chromosome"/>
</dbReference>
<dbReference type="HOGENOM" id="CLU_3002961_0_0_2"/>
<evidence type="ECO:0000256" key="1">
    <source>
        <dbReference type="SAM" id="MobiDB-lite"/>
    </source>
</evidence>